<dbReference type="PROSITE" id="PS51257">
    <property type="entry name" value="PROKAR_LIPOPROTEIN"/>
    <property type="match status" value="1"/>
</dbReference>
<comment type="caution">
    <text evidence="3">The sequence shown here is derived from an EMBL/GenBank/DDBJ whole genome shotgun (WGS) entry which is preliminary data.</text>
</comment>
<dbReference type="PANTHER" id="PTHR33420:SF34">
    <property type="entry name" value="MINOR FIMBRIAL SUBUNIT"/>
    <property type="match status" value="1"/>
</dbReference>
<dbReference type="RefSeq" id="WP_048888681.1">
    <property type="nucleotide sequence ID" value="NZ_LFEJ01000025.1"/>
</dbReference>
<gene>
    <name evidence="3" type="ORF">ACH50_20025</name>
</gene>
<sequence length="165" mass="17009">MKLSGLAALALLGGFSCLCAQATEQTTVMVTVKVMVNAAPCVINNDQLIDVDFGDSVVVTEVAKGTVEKPVNYTLDCTSADQSKTLKMRISGAGAEFDGTVLKTSIPALGVKMKADGADYPLNTDLALATASSKPALTALLVQQPGARLPTGGFTAGATMTVYYQ</sequence>
<protein>
    <submittedName>
        <fullName evidence="3">MrfF</fullName>
    </submittedName>
</protein>
<proteinExistence type="predicted"/>
<keyword evidence="1" id="KW-0732">Signal</keyword>
<organism evidence="3 4">
    <name type="scientific">Franconibacter pulveris</name>
    <dbReference type="NCBI Taxonomy" id="435910"/>
    <lineage>
        <taxon>Bacteria</taxon>
        <taxon>Pseudomonadati</taxon>
        <taxon>Pseudomonadota</taxon>
        <taxon>Gammaproteobacteria</taxon>
        <taxon>Enterobacterales</taxon>
        <taxon>Enterobacteriaceae</taxon>
        <taxon>Franconibacter</taxon>
    </lineage>
</organism>
<evidence type="ECO:0000256" key="1">
    <source>
        <dbReference type="SAM" id="SignalP"/>
    </source>
</evidence>
<feature type="chain" id="PRO_5005310866" evidence="1">
    <location>
        <begin position="23"/>
        <end position="165"/>
    </location>
</feature>
<dbReference type="Proteomes" id="UP000037315">
    <property type="component" value="Unassembled WGS sequence"/>
</dbReference>
<dbReference type="InterPro" id="IPR050263">
    <property type="entry name" value="Bact_Fimbrial_Adh_Pro"/>
</dbReference>
<evidence type="ECO:0000313" key="3">
    <source>
        <dbReference type="EMBL" id="KMV33020.1"/>
    </source>
</evidence>
<name>A0A0J8VKJ1_9ENTR</name>
<dbReference type="AlphaFoldDB" id="A0A0J8VKJ1"/>
<reference evidence="3 4" key="1">
    <citation type="submission" date="2015-06" db="EMBL/GenBank/DDBJ databases">
        <title>Genome sequencing of Cronobacter sp. strain DJ34 isolated from petroleum contaminated sludge of Duliajan Oil Fields, Assam, India.</title>
        <authorList>
            <person name="Pal S."/>
            <person name="Banerjee T.D."/>
            <person name="Roy A."/>
            <person name="Sar P."/>
            <person name="Kazy S.K."/>
        </authorList>
    </citation>
    <scope>NUCLEOTIDE SEQUENCE [LARGE SCALE GENOMIC DNA]</scope>
    <source>
        <strain evidence="3 4">DJ34</strain>
    </source>
</reference>
<dbReference type="GO" id="GO:0009289">
    <property type="term" value="C:pilus"/>
    <property type="evidence" value="ECO:0007669"/>
    <property type="project" value="InterPro"/>
</dbReference>
<keyword evidence="4" id="KW-1185">Reference proteome</keyword>
<dbReference type="InterPro" id="IPR008966">
    <property type="entry name" value="Adhesion_dom_sf"/>
</dbReference>
<dbReference type="Gene3D" id="2.60.40.1090">
    <property type="entry name" value="Fimbrial-type adhesion domain"/>
    <property type="match status" value="1"/>
</dbReference>
<evidence type="ECO:0000313" key="4">
    <source>
        <dbReference type="Proteomes" id="UP000037315"/>
    </source>
</evidence>
<dbReference type="OrthoDB" id="6564832at2"/>
<feature type="domain" description="Fimbrial-type adhesion" evidence="2">
    <location>
        <begin position="34"/>
        <end position="165"/>
    </location>
</feature>
<dbReference type="InterPro" id="IPR036937">
    <property type="entry name" value="Adhesion_dom_fimbrial_sf"/>
</dbReference>
<dbReference type="InterPro" id="IPR000259">
    <property type="entry name" value="Adhesion_dom_fimbrial"/>
</dbReference>
<dbReference type="PANTHER" id="PTHR33420">
    <property type="entry name" value="FIMBRIAL SUBUNIT ELFA-RELATED"/>
    <property type="match status" value="1"/>
</dbReference>
<dbReference type="EMBL" id="LFEJ01000025">
    <property type="protein sequence ID" value="KMV33020.1"/>
    <property type="molecule type" value="Genomic_DNA"/>
</dbReference>
<dbReference type="PATRIC" id="fig|1656095.3.peg.2053"/>
<evidence type="ECO:0000259" key="2">
    <source>
        <dbReference type="Pfam" id="PF00419"/>
    </source>
</evidence>
<dbReference type="Pfam" id="PF00419">
    <property type="entry name" value="Fimbrial"/>
    <property type="match status" value="1"/>
</dbReference>
<feature type="signal peptide" evidence="1">
    <location>
        <begin position="1"/>
        <end position="22"/>
    </location>
</feature>
<dbReference type="GO" id="GO:0043709">
    <property type="term" value="P:cell adhesion involved in single-species biofilm formation"/>
    <property type="evidence" value="ECO:0007669"/>
    <property type="project" value="TreeGrafter"/>
</dbReference>
<dbReference type="SUPFAM" id="SSF49401">
    <property type="entry name" value="Bacterial adhesins"/>
    <property type="match status" value="1"/>
</dbReference>
<accession>A0A0J8VKJ1</accession>